<feature type="transmembrane region" description="Helical" evidence="8">
    <location>
        <begin position="375"/>
        <end position="394"/>
    </location>
</feature>
<feature type="transmembrane region" description="Helical" evidence="8">
    <location>
        <begin position="247"/>
        <end position="267"/>
    </location>
</feature>
<evidence type="ECO:0000256" key="2">
    <source>
        <dbReference type="ARBA" id="ARBA00004429"/>
    </source>
</evidence>
<dbReference type="Gene3D" id="1.20.1250.20">
    <property type="entry name" value="MFS general substrate transporter like domains"/>
    <property type="match status" value="2"/>
</dbReference>
<feature type="transmembrane region" description="Helical" evidence="8">
    <location>
        <begin position="320"/>
        <end position="346"/>
    </location>
</feature>
<reference evidence="10" key="1">
    <citation type="journal article" date="2019" name="Int. J. Syst. Evol. Microbiol.">
        <title>The Global Catalogue of Microorganisms (GCM) 10K type strain sequencing project: providing services to taxonomists for standard genome sequencing and annotation.</title>
        <authorList>
            <consortium name="The Broad Institute Genomics Platform"/>
            <consortium name="The Broad Institute Genome Sequencing Center for Infectious Disease"/>
            <person name="Wu L."/>
            <person name="Ma J."/>
        </authorList>
    </citation>
    <scope>NUCLEOTIDE SEQUENCE [LARGE SCALE GENOMIC DNA]</scope>
    <source>
        <strain evidence="10">KCTC 42217</strain>
    </source>
</reference>
<evidence type="ECO:0000256" key="5">
    <source>
        <dbReference type="ARBA" id="ARBA00022692"/>
    </source>
</evidence>
<feature type="transmembrane region" description="Helical" evidence="8">
    <location>
        <begin position="56"/>
        <end position="77"/>
    </location>
</feature>
<proteinExistence type="inferred from homology"/>
<dbReference type="PANTHER" id="PTHR43702:SF12">
    <property type="entry name" value="N-ACETYL GLUCOSAMINE TRANSPORTER NAGP"/>
    <property type="match status" value="1"/>
</dbReference>
<feature type="transmembrane region" description="Helical" evidence="8">
    <location>
        <begin position="287"/>
        <end position="308"/>
    </location>
</feature>
<evidence type="ECO:0000256" key="1">
    <source>
        <dbReference type="ARBA" id="ARBA00003321"/>
    </source>
</evidence>
<feature type="transmembrane region" description="Helical" evidence="8">
    <location>
        <begin position="20"/>
        <end position="44"/>
    </location>
</feature>
<dbReference type="Proteomes" id="UP001597387">
    <property type="component" value="Unassembled WGS sequence"/>
</dbReference>
<feature type="transmembrane region" description="Helical" evidence="8">
    <location>
        <begin position="200"/>
        <end position="219"/>
    </location>
</feature>
<sequence length="428" mass="46126">MGATQEATLIKTGKLVLNPLIIIGVLFFIFGFITWLSSVLIPYLQIACQLNNFQSYLVAFAFYISYFFMGVPSAWLLKITGFKKGLSLGLLFVAAGSLLFIPAAMNRLYIVFLLGLFVQGAGVTVLQTASNPYVTILGPKESAARRISFMGICNGIAGAIAPVVLGAVILNDADALKSKLSLLSPLRRIDELDDLANKVILPYLIITILLVILALVVYFSALPEIDEETEEELEAGEKAVKSSIFQFPYLLLGVIVLFLYTGVEVIAGNSIIGYGSYQGIPLAVSKFFTSFTLISMLVGYIIGIVCIPKYFSQETALKSSALIGIVFAILAIVTNGLTSVIFVAMLGLANSLMWPSIWPLAIAGLGKFTKIGSSLLVMAISGAALLPLLYGYIADKANPQQAYWMVIPCYLAIGYYAIEGHKVGKRSS</sequence>
<evidence type="ECO:0000256" key="6">
    <source>
        <dbReference type="ARBA" id="ARBA00022989"/>
    </source>
</evidence>
<accession>A0ABW4ZMI0</accession>
<keyword evidence="5 8" id="KW-0812">Transmembrane</keyword>
<evidence type="ECO:0000256" key="4">
    <source>
        <dbReference type="ARBA" id="ARBA00022475"/>
    </source>
</evidence>
<comment type="similarity">
    <text evidence="3">Belongs to the major facilitator superfamily. FHS transporter (TC 2.A.1.7) family.</text>
</comment>
<keyword evidence="10" id="KW-1185">Reference proteome</keyword>
<keyword evidence="4" id="KW-1003">Cell membrane</keyword>
<dbReference type="RefSeq" id="WP_255902410.1">
    <property type="nucleotide sequence ID" value="NZ_JAFMZO010000003.1"/>
</dbReference>
<evidence type="ECO:0000313" key="9">
    <source>
        <dbReference type="EMBL" id="MFD2163046.1"/>
    </source>
</evidence>
<keyword evidence="6 8" id="KW-1133">Transmembrane helix</keyword>
<feature type="transmembrane region" description="Helical" evidence="8">
    <location>
        <begin position="108"/>
        <end position="126"/>
    </location>
</feature>
<evidence type="ECO:0000313" key="10">
    <source>
        <dbReference type="Proteomes" id="UP001597387"/>
    </source>
</evidence>
<dbReference type="InterPro" id="IPR005964">
    <property type="entry name" value="Glc/Gal_transptr_bac"/>
</dbReference>
<dbReference type="CDD" id="cd17394">
    <property type="entry name" value="MFS_FucP_like"/>
    <property type="match status" value="1"/>
</dbReference>
<comment type="subcellular location">
    <subcellularLocation>
        <location evidence="2">Cell inner membrane</location>
        <topology evidence="2">Multi-pass membrane protein</topology>
    </subcellularLocation>
</comment>
<dbReference type="SUPFAM" id="SSF103473">
    <property type="entry name" value="MFS general substrate transporter"/>
    <property type="match status" value="1"/>
</dbReference>
<dbReference type="InterPro" id="IPR036259">
    <property type="entry name" value="MFS_trans_sf"/>
</dbReference>
<evidence type="ECO:0000256" key="3">
    <source>
        <dbReference type="ARBA" id="ARBA00009120"/>
    </source>
</evidence>
<comment type="caution">
    <text evidence="9">The sequence shown here is derived from an EMBL/GenBank/DDBJ whole genome shotgun (WGS) entry which is preliminary data.</text>
</comment>
<feature type="transmembrane region" description="Helical" evidence="8">
    <location>
        <begin position="400"/>
        <end position="418"/>
    </location>
</feature>
<protein>
    <submittedName>
        <fullName evidence="9">Sugar MFS transporter</fullName>
    </submittedName>
</protein>
<dbReference type="InterPro" id="IPR011701">
    <property type="entry name" value="MFS"/>
</dbReference>
<evidence type="ECO:0000256" key="8">
    <source>
        <dbReference type="SAM" id="Phobius"/>
    </source>
</evidence>
<name>A0ABW4ZMI0_9SPHI</name>
<organism evidence="9 10">
    <name type="scientific">Paradesertivirga mongoliensis</name>
    <dbReference type="NCBI Taxonomy" id="2100740"/>
    <lineage>
        <taxon>Bacteria</taxon>
        <taxon>Pseudomonadati</taxon>
        <taxon>Bacteroidota</taxon>
        <taxon>Sphingobacteriia</taxon>
        <taxon>Sphingobacteriales</taxon>
        <taxon>Sphingobacteriaceae</taxon>
        <taxon>Paradesertivirga</taxon>
    </lineage>
</organism>
<dbReference type="NCBIfam" id="TIGR01272">
    <property type="entry name" value="gluP"/>
    <property type="match status" value="1"/>
</dbReference>
<dbReference type="Pfam" id="PF07690">
    <property type="entry name" value="MFS_1"/>
    <property type="match status" value="1"/>
</dbReference>
<feature type="transmembrane region" description="Helical" evidence="8">
    <location>
        <begin position="147"/>
        <end position="170"/>
    </location>
</feature>
<feature type="transmembrane region" description="Helical" evidence="8">
    <location>
        <begin position="84"/>
        <end position="102"/>
    </location>
</feature>
<comment type="function">
    <text evidence="1">Intake of glucose and galactose.</text>
</comment>
<dbReference type="EMBL" id="JBHUHZ010000001">
    <property type="protein sequence ID" value="MFD2163046.1"/>
    <property type="molecule type" value="Genomic_DNA"/>
</dbReference>
<dbReference type="PANTHER" id="PTHR43702">
    <property type="entry name" value="L-FUCOSE-PROTON SYMPORTER"/>
    <property type="match status" value="1"/>
</dbReference>
<keyword evidence="7 8" id="KW-0472">Membrane</keyword>
<evidence type="ECO:0000256" key="7">
    <source>
        <dbReference type="ARBA" id="ARBA00023136"/>
    </source>
</evidence>
<gene>
    <name evidence="9" type="ORF">ACFSJU_11635</name>
</gene>
<dbReference type="InterPro" id="IPR050375">
    <property type="entry name" value="MFS_TsgA-like"/>
</dbReference>